<protein>
    <submittedName>
        <fullName evidence="2">Glycosyltransferase involved in cell wall biosynthesis</fullName>
    </submittedName>
</protein>
<dbReference type="InterPro" id="IPR001296">
    <property type="entry name" value="Glyco_trans_1"/>
</dbReference>
<dbReference type="Pfam" id="PF00534">
    <property type="entry name" value="Glycos_transf_1"/>
    <property type="match status" value="1"/>
</dbReference>
<feature type="domain" description="Glycosyl transferase family 1" evidence="1">
    <location>
        <begin position="200"/>
        <end position="360"/>
    </location>
</feature>
<sequence>MNKITQISIGRFHHFHLARQLEKYNLLEAIWTGYPSFKLKDEDGIAVDKIKTFPWFRAPYMALGPWIDYLPALKKQWDWLAFESIDYFVAQNIKSPTTLISLSGTGLYSGKKAKSLGGNFICDRGSSHIVFQDNILKDEYHRWGFKYEGVDNRIIQKELNEYEIADFITVPSQFVKNTFISMGVNEEKVIKIPYGARLERFKKIGNPPSNKFRVLWVGAVSIRKGFIDLLNAFNLLSHPNKELLVIGSVQPEIKQIIKSKNIKNVIFKGNLPNTSLAEYYSKSHVFVLPSIEEGLAIVQGEALSCGCPVISTPNSGAEDLFEDGIEGFIVPIRSSQTIHDKLQFLIDNDLMRKKMSENAILRVKKIEGWDTYGKNMVGFLKSKTYELK</sequence>
<dbReference type="CDD" id="cd03801">
    <property type="entry name" value="GT4_PimA-like"/>
    <property type="match status" value="1"/>
</dbReference>
<dbReference type="Proteomes" id="UP000541352">
    <property type="component" value="Unassembled WGS sequence"/>
</dbReference>
<dbReference type="PANTHER" id="PTHR12526">
    <property type="entry name" value="GLYCOSYLTRANSFERASE"/>
    <property type="match status" value="1"/>
</dbReference>
<dbReference type="EMBL" id="JACIBY010000001">
    <property type="protein sequence ID" value="MBB3836416.1"/>
    <property type="molecule type" value="Genomic_DNA"/>
</dbReference>
<dbReference type="PANTHER" id="PTHR12526:SF630">
    <property type="entry name" value="GLYCOSYLTRANSFERASE"/>
    <property type="match status" value="1"/>
</dbReference>
<keyword evidence="2" id="KW-0808">Transferase</keyword>
<evidence type="ECO:0000313" key="3">
    <source>
        <dbReference type="Proteomes" id="UP000541352"/>
    </source>
</evidence>
<dbReference type="GO" id="GO:0016757">
    <property type="term" value="F:glycosyltransferase activity"/>
    <property type="evidence" value="ECO:0007669"/>
    <property type="project" value="InterPro"/>
</dbReference>
<dbReference type="AlphaFoldDB" id="A0A7W6ENK1"/>
<evidence type="ECO:0000259" key="1">
    <source>
        <dbReference type="Pfam" id="PF00534"/>
    </source>
</evidence>
<organism evidence="2 3">
    <name type="scientific">Runella defluvii</name>
    <dbReference type="NCBI Taxonomy" id="370973"/>
    <lineage>
        <taxon>Bacteria</taxon>
        <taxon>Pseudomonadati</taxon>
        <taxon>Bacteroidota</taxon>
        <taxon>Cytophagia</taxon>
        <taxon>Cytophagales</taxon>
        <taxon>Spirosomataceae</taxon>
        <taxon>Runella</taxon>
    </lineage>
</organism>
<proteinExistence type="predicted"/>
<dbReference type="SUPFAM" id="SSF53756">
    <property type="entry name" value="UDP-Glycosyltransferase/glycogen phosphorylase"/>
    <property type="match status" value="1"/>
</dbReference>
<comment type="caution">
    <text evidence="2">The sequence shown here is derived from an EMBL/GenBank/DDBJ whole genome shotgun (WGS) entry which is preliminary data.</text>
</comment>
<dbReference type="RefSeq" id="WP_183971173.1">
    <property type="nucleotide sequence ID" value="NZ_JACIBY010000001.1"/>
</dbReference>
<dbReference type="Gene3D" id="3.40.50.2000">
    <property type="entry name" value="Glycogen Phosphorylase B"/>
    <property type="match status" value="2"/>
</dbReference>
<keyword evidence="3" id="KW-1185">Reference proteome</keyword>
<gene>
    <name evidence="2" type="ORF">FHS57_000398</name>
</gene>
<name>A0A7W6ENK1_9BACT</name>
<evidence type="ECO:0000313" key="2">
    <source>
        <dbReference type="EMBL" id="MBB3836416.1"/>
    </source>
</evidence>
<reference evidence="2 3" key="1">
    <citation type="submission" date="2020-08" db="EMBL/GenBank/DDBJ databases">
        <title>Genomic Encyclopedia of Type Strains, Phase IV (KMG-IV): sequencing the most valuable type-strain genomes for metagenomic binning, comparative biology and taxonomic classification.</title>
        <authorList>
            <person name="Goeker M."/>
        </authorList>
    </citation>
    <scope>NUCLEOTIDE SEQUENCE [LARGE SCALE GENOMIC DNA]</scope>
    <source>
        <strain evidence="2 3">DSM 17976</strain>
    </source>
</reference>
<accession>A0A7W6ENK1</accession>